<name>A0ABZ2PHY0_9NOCA</name>
<feature type="domain" description="NAD-dependent epimerase/dehydratase" evidence="3">
    <location>
        <begin position="1"/>
        <end position="171"/>
    </location>
</feature>
<dbReference type="Proteomes" id="UP001432000">
    <property type="component" value="Chromosome"/>
</dbReference>
<evidence type="ECO:0000256" key="1">
    <source>
        <dbReference type="ARBA" id="ARBA00007637"/>
    </source>
</evidence>
<gene>
    <name evidence="4" type="ORF">WDS16_26590</name>
</gene>
<protein>
    <submittedName>
        <fullName evidence="4">NAD(P)-dependent oxidoreductase</fullName>
    </submittedName>
</protein>
<organism evidence="4 5">
    <name type="scientific">Rhodococcus sovatensis</name>
    <dbReference type="NCBI Taxonomy" id="1805840"/>
    <lineage>
        <taxon>Bacteria</taxon>
        <taxon>Bacillati</taxon>
        <taxon>Actinomycetota</taxon>
        <taxon>Actinomycetes</taxon>
        <taxon>Mycobacteriales</taxon>
        <taxon>Nocardiaceae</taxon>
        <taxon>Rhodococcus</taxon>
    </lineage>
</organism>
<dbReference type="Pfam" id="PF01370">
    <property type="entry name" value="Epimerase"/>
    <property type="match status" value="1"/>
</dbReference>
<evidence type="ECO:0000259" key="3">
    <source>
        <dbReference type="Pfam" id="PF01370"/>
    </source>
</evidence>
<evidence type="ECO:0000313" key="4">
    <source>
        <dbReference type="EMBL" id="WXG68710.1"/>
    </source>
</evidence>
<reference evidence="4 5" key="1">
    <citation type="submission" date="2024-03" db="EMBL/GenBank/DDBJ databases">
        <title>Natural products discovery in diverse microorganisms through a two-stage MS feature dereplication strategy.</title>
        <authorList>
            <person name="Zhang R."/>
        </authorList>
    </citation>
    <scope>NUCLEOTIDE SEQUENCE [LARGE SCALE GENOMIC DNA]</scope>
    <source>
        <strain evidence="4 5">18930</strain>
    </source>
</reference>
<feature type="compositionally biased region" description="Polar residues" evidence="2">
    <location>
        <begin position="301"/>
        <end position="312"/>
    </location>
</feature>
<keyword evidence="5" id="KW-1185">Reference proteome</keyword>
<dbReference type="InterPro" id="IPR001509">
    <property type="entry name" value="Epimerase_deHydtase"/>
</dbReference>
<accession>A0ABZ2PHY0</accession>
<dbReference type="InterPro" id="IPR036291">
    <property type="entry name" value="NAD(P)-bd_dom_sf"/>
</dbReference>
<dbReference type="SUPFAM" id="SSF51735">
    <property type="entry name" value="NAD(P)-binding Rossmann-fold domains"/>
    <property type="match status" value="1"/>
</dbReference>
<comment type="similarity">
    <text evidence="1">Belongs to the NAD(P)-dependent epimerase/dehydratase family.</text>
</comment>
<evidence type="ECO:0000256" key="2">
    <source>
        <dbReference type="SAM" id="MobiDB-lite"/>
    </source>
</evidence>
<dbReference type="PANTHER" id="PTHR43000">
    <property type="entry name" value="DTDP-D-GLUCOSE 4,6-DEHYDRATASE-RELATED"/>
    <property type="match status" value="1"/>
</dbReference>
<dbReference type="Gene3D" id="3.40.50.720">
    <property type="entry name" value="NAD(P)-binding Rossmann-like Domain"/>
    <property type="match status" value="1"/>
</dbReference>
<sequence>MTGVAGQIAFPIARMLAVDNEVWGLARFGNPDDKTRVVDANITPVVCDLGTGNFDGVPGDFTRVIHLAANMGPGLNYEPAIRDNAEGTGLLLQHCRSARSVLVMSTHSVYKPQDDPMFEFDESAPLGDSNSTHSPSYSVSKIGQEAVARFCSRSFDLPVTIARMNASYGPNGGLPALHIDALAAGAEITTRWDPCMYSPIYEDDINAQFSSLLDAASSPATIVNWAGDEPVSAQDWSEYAGDLMGIKARINVVPIENTLRGSIADTTRRSAITGPCTVDWREGIRRTVAARHPDRLVRKTGPSSPEAATSSGELRRRVL</sequence>
<dbReference type="EMBL" id="CP147846">
    <property type="protein sequence ID" value="WXG68710.1"/>
    <property type="molecule type" value="Genomic_DNA"/>
</dbReference>
<proteinExistence type="inferred from homology"/>
<evidence type="ECO:0000313" key="5">
    <source>
        <dbReference type="Proteomes" id="UP001432000"/>
    </source>
</evidence>
<feature type="region of interest" description="Disordered" evidence="2">
    <location>
        <begin position="293"/>
        <end position="319"/>
    </location>
</feature>
<dbReference type="RefSeq" id="WP_338889092.1">
    <property type="nucleotide sequence ID" value="NZ_CP147846.1"/>
</dbReference>